<dbReference type="EMBL" id="CM043018">
    <property type="protein sequence ID" value="KAI4462471.1"/>
    <property type="molecule type" value="Genomic_DNA"/>
</dbReference>
<accession>A0ACB9T6Q0</accession>
<dbReference type="Proteomes" id="UP001056778">
    <property type="component" value="Chromosome 4"/>
</dbReference>
<evidence type="ECO:0000313" key="1">
    <source>
        <dbReference type="EMBL" id="KAI4462471.1"/>
    </source>
</evidence>
<evidence type="ECO:0000313" key="2">
    <source>
        <dbReference type="Proteomes" id="UP001056778"/>
    </source>
</evidence>
<keyword evidence="2" id="KW-1185">Reference proteome</keyword>
<organism evidence="1 2">
    <name type="scientific">Holotrichia oblita</name>
    <name type="common">Chafer beetle</name>
    <dbReference type="NCBI Taxonomy" id="644536"/>
    <lineage>
        <taxon>Eukaryota</taxon>
        <taxon>Metazoa</taxon>
        <taxon>Ecdysozoa</taxon>
        <taxon>Arthropoda</taxon>
        <taxon>Hexapoda</taxon>
        <taxon>Insecta</taxon>
        <taxon>Pterygota</taxon>
        <taxon>Neoptera</taxon>
        <taxon>Endopterygota</taxon>
        <taxon>Coleoptera</taxon>
        <taxon>Polyphaga</taxon>
        <taxon>Scarabaeiformia</taxon>
        <taxon>Scarabaeidae</taxon>
        <taxon>Melolonthinae</taxon>
        <taxon>Holotrichia</taxon>
    </lineage>
</organism>
<protein>
    <submittedName>
        <fullName evidence="1">Ankyrin repeat and lem domain-containing protein 2</fullName>
    </submittedName>
</protein>
<proteinExistence type="predicted"/>
<name>A0ACB9T6Q0_HOLOL</name>
<comment type="caution">
    <text evidence="1">The sequence shown here is derived from an EMBL/GenBank/DDBJ whole genome shotgun (WGS) entry which is preliminary data.</text>
</comment>
<reference evidence="1" key="1">
    <citation type="submission" date="2022-04" db="EMBL/GenBank/DDBJ databases">
        <title>Chromosome-scale genome assembly of Holotrichia oblita Faldermann.</title>
        <authorList>
            <person name="Rongchong L."/>
        </authorList>
    </citation>
    <scope>NUCLEOTIDE SEQUENCE</scope>
    <source>
        <strain evidence="1">81SQS9</strain>
    </source>
</reference>
<sequence>MEANVIEGNLQKKITESAETVDFFDKNLYSIPNGEFDTIYYGVHVPSDAQIHEGIQNFVFTDKLEALKLVKKCKKARFKAFCYYHEAVEFAEQGAEFPNNNITVSKNNVCKKVADQTSSTLVEKYQFRGPKSQDLVKLRKGIENGDLKFVESTIWENPRYLISSGDTPSILQEGFRYNALHVAAKAKNADMCELILNTIANVDFIELLYGDEDHQNAGDRAKILLDLYLNTPDKGLNETPLHFAVKFGAVKAVEVLVSFPQCDRNVRNKYGKLPSQISTSRKHHSRNHSNNIYIICDRCDGYSAEKLKNQIAALLEENYYVPVLRSEDNCTPPIIGEPFSPASPPASIILNNYTLNVDPLHSRMEIRAYAGPMDKSGADKFRKLWKTPPRIGRRSSSHPNLSNNFHTMASLKLKDHEKGLETVGRELASKYEIGWKEYWPFLGGFIDLGTMEGLQQLENYLESRNNGANYGNSVSLNYTANTTKSSSFNEVCDENSVESPMTELCKAFQSCTINDNGVSKSVIKLKIPDDCFVKDPDDKLNPELSPFMCLEKSCQVFAHRIAIDILNIIKTEDTTGDILETQMKFLEQLMLSYLEDGRFSNVNFHSVHSRLANLIYLQLNENCVDDNCIKFYVEKIQENCNKNFDCFSSDDESVYYRTTMTVKKSTSTNKQLLCVLGSILSLLKESESINRVCTSEADCRNVWVESEKCTCAWQAKNTRKSGSLKRNSQKLKMSLRNCYDNVSRRLMFSRDELDYGDLKNGQDVQHIGDITSSDDEFYTPPSSPSLLRETSSEDEQFDESRVPDSDIFIEGDQPTKMDYDVYNALKYALNKLNSKDYPNIYKWHHTVSQYEENEKKSWCSPKVEKYIFNAPKQTSTPNRNINCNKDEIPVHAVPKSWFRITGANSPRQSLQTYRTNISFNL</sequence>
<gene>
    <name evidence="1" type="ORF">MML48_4g00004457</name>
</gene>